<dbReference type="AlphaFoldDB" id="A0A1M6D383"/>
<dbReference type="OrthoDB" id="9769193at2"/>
<dbReference type="InterPro" id="IPR028082">
    <property type="entry name" value="Peripla_BP_I"/>
</dbReference>
<evidence type="ECO:0000313" key="4">
    <source>
        <dbReference type="EMBL" id="SHI67458.1"/>
    </source>
</evidence>
<dbReference type="InterPro" id="IPR025997">
    <property type="entry name" value="SBP_2_dom"/>
</dbReference>
<dbReference type="CDD" id="cd19992">
    <property type="entry name" value="PBP1_ABC_xylose_binding-like"/>
    <property type="match status" value="1"/>
</dbReference>
<name>A0A1M6D383_9CLOT</name>
<dbReference type="EMBL" id="FQZB01000004">
    <property type="protein sequence ID" value="SHI67458.1"/>
    <property type="molecule type" value="Genomic_DNA"/>
</dbReference>
<keyword evidence="2" id="KW-0732">Signal</keyword>
<gene>
    <name evidence="4" type="ORF">SAMN02745163_00617</name>
</gene>
<dbReference type="STRING" id="1121302.SAMN02745163_00617"/>
<feature type="domain" description="Periplasmic binding protein" evidence="3">
    <location>
        <begin position="42"/>
        <end position="299"/>
    </location>
</feature>
<reference evidence="4 5" key="1">
    <citation type="submission" date="2016-11" db="EMBL/GenBank/DDBJ databases">
        <authorList>
            <person name="Jaros S."/>
            <person name="Januszkiewicz K."/>
            <person name="Wedrychowicz H."/>
        </authorList>
    </citation>
    <scope>NUCLEOTIDE SEQUENCE [LARGE SCALE GENOMIC DNA]</scope>
    <source>
        <strain evidence="4 5">DSM 21758</strain>
    </source>
</reference>
<evidence type="ECO:0000259" key="3">
    <source>
        <dbReference type="Pfam" id="PF13407"/>
    </source>
</evidence>
<dbReference type="GO" id="GO:0030288">
    <property type="term" value="C:outer membrane-bounded periplasmic space"/>
    <property type="evidence" value="ECO:0007669"/>
    <property type="project" value="TreeGrafter"/>
</dbReference>
<dbReference type="SUPFAM" id="SSF53822">
    <property type="entry name" value="Periplasmic binding protein-like I"/>
    <property type="match status" value="1"/>
</dbReference>
<keyword evidence="5" id="KW-1185">Reference proteome</keyword>
<comment type="subcellular location">
    <subcellularLocation>
        <location evidence="1">Cell envelope</location>
    </subcellularLocation>
</comment>
<dbReference type="InterPro" id="IPR050555">
    <property type="entry name" value="Bact_Solute-Bind_Prot2"/>
</dbReference>
<evidence type="ECO:0000256" key="1">
    <source>
        <dbReference type="ARBA" id="ARBA00004196"/>
    </source>
</evidence>
<evidence type="ECO:0000313" key="5">
    <source>
        <dbReference type="Proteomes" id="UP000184310"/>
    </source>
</evidence>
<accession>A0A1M6D383</accession>
<dbReference type="PANTHER" id="PTHR30036:SF1">
    <property type="entry name" value="D-XYLOSE-BINDING PERIPLASMIC PROTEIN"/>
    <property type="match status" value="1"/>
</dbReference>
<proteinExistence type="predicted"/>
<protein>
    <submittedName>
        <fullName evidence="4">Xylose-binding protein</fullName>
    </submittedName>
</protein>
<organism evidence="4 5">
    <name type="scientific">Clostridium cavendishii DSM 21758</name>
    <dbReference type="NCBI Taxonomy" id="1121302"/>
    <lineage>
        <taxon>Bacteria</taxon>
        <taxon>Bacillati</taxon>
        <taxon>Bacillota</taxon>
        <taxon>Clostridia</taxon>
        <taxon>Eubacteriales</taxon>
        <taxon>Clostridiaceae</taxon>
        <taxon>Clostridium</taxon>
    </lineage>
</organism>
<dbReference type="Gene3D" id="3.40.50.2300">
    <property type="match status" value="2"/>
</dbReference>
<dbReference type="Proteomes" id="UP000184310">
    <property type="component" value="Unassembled WGS sequence"/>
</dbReference>
<dbReference type="PANTHER" id="PTHR30036">
    <property type="entry name" value="D-XYLOSE-BINDING PERIPLASMIC PROTEIN"/>
    <property type="match status" value="1"/>
</dbReference>
<sequence>MYLSIPAVFFVPVYYEKENMLNIIIGEFNLNNEFSDRKDITIGISLPTQREEKWIREKDYMEEYSKNKGVKVIIENADTDSNKQALQVDNLISQGIDILILAPVDSVAAKDIVEKAHKAGIKVIDYDRLIKNSDVDLLVNFNKTRIGELQGKFVTQNVPKGNYIIMSGDPRDDNSYYIKNGAMAYIKPLADKGEINIIADKAVDNWEPQNAFKIVEEALRNNNNKVDAIVAPNDATAGAAIEALKKQGLDGKVVVTGQDGDLAAIQRIIKRTQSMTVLKDTREIVAAAIDAAIKLVRGEAVDTNAKVNNGKIDVPAIIIAPISIDKNNLKSVLIDSGYLKQNEVFEVYR</sequence>
<evidence type="ECO:0000256" key="2">
    <source>
        <dbReference type="ARBA" id="ARBA00022729"/>
    </source>
</evidence>
<dbReference type="RefSeq" id="WP_072985182.1">
    <property type="nucleotide sequence ID" value="NZ_FQZB01000004.1"/>
</dbReference>
<dbReference type="Pfam" id="PF13407">
    <property type="entry name" value="Peripla_BP_4"/>
    <property type="match status" value="1"/>
</dbReference>
<dbReference type="GO" id="GO:0030246">
    <property type="term" value="F:carbohydrate binding"/>
    <property type="evidence" value="ECO:0007669"/>
    <property type="project" value="TreeGrafter"/>
</dbReference>